<organism evidence="2 3">
    <name type="scientific">Moraxella bovis</name>
    <dbReference type="NCBI Taxonomy" id="476"/>
    <lineage>
        <taxon>Bacteria</taxon>
        <taxon>Pseudomonadati</taxon>
        <taxon>Pseudomonadota</taxon>
        <taxon>Gammaproteobacteria</taxon>
        <taxon>Moraxellales</taxon>
        <taxon>Moraxellaceae</taxon>
        <taxon>Moraxella</taxon>
    </lineage>
</organism>
<name>A0A378PP69_MORBO</name>
<dbReference type="EMBL" id="UGPZ01000002">
    <property type="protein sequence ID" value="STY90377.1"/>
    <property type="molecule type" value="Genomic_DNA"/>
</dbReference>
<sequence>MSFETNFNDVVSNIEKDTSISEADKTKFLQNINRLKNTKLNLMIVGGTGVGKSSTVNALFGMEKAKVGTSSNPETMSITSYELGNVILWDSPGLGDGKEADERHAKAIISKLTEKDSKGELLIDMVLVILDGASRDLGTSYELINNVIIPNLGQDKSRLLVAINKADNAMSGRYWDFEKSEPQPKLIDFLDEKVNSTKSRIKEATGVDIDVIYYSAGYTDDDTQEQPYNLSKLLAFILRHTKSTKRVVIATQLNQDAKMWEKSDSLKDYQKEVDDSIWNSLKEVVSEGVDFAKEILFNRIDDLKDVVDVTIKTGGLIIKGAKKIGKWLGL</sequence>
<protein>
    <submittedName>
        <fullName evidence="2">Predicted GTPase</fullName>
    </submittedName>
</protein>
<evidence type="ECO:0000313" key="2">
    <source>
        <dbReference type="EMBL" id="STY90377.1"/>
    </source>
</evidence>
<evidence type="ECO:0000313" key="3">
    <source>
        <dbReference type="Proteomes" id="UP000254133"/>
    </source>
</evidence>
<dbReference type="Gene3D" id="3.40.50.300">
    <property type="entry name" value="P-loop containing nucleotide triphosphate hydrolases"/>
    <property type="match status" value="1"/>
</dbReference>
<dbReference type="PANTHER" id="PTHR42714">
    <property type="entry name" value="TRNA MODIFICATION GTPASE GTPBP3"/>
    <property type="match status" value="1"/>
</dbReference>
<dbReference type="GO" id="GO:0002098">
    <property type="term" value="P:tRNA wobble uridine modification"/>
    <property type="evidence" value="ECO:0007669"/>
    <property type="project" value="TreeGrafter"/>
</dbReference>
<dbReference type="GO" id="GO:0005737">
    <property type="term" value="C:cytoplasm"/>
    <property type="evidence" value="ECO:0007669"/>
    <property type="project" value="TreeGrafter"/>
</dbReference>
<dbReference type="Pfam" id="PF01926">
    <property type="entry name" value="MMR_HSR1"/>
    <property type="match status" value="1"/>
</dbReference>
<dbReference type="GO" id="GO:0005525">
    <property type="term" value="F:GTP binding"/>
    <property type="evidence" value="ECO:0007669"/>
    <property type="project" value="InterPro"/>
</dbReference>
<dbReference type="InterPro" id="IPR006073">
    <property type="entry name" value="GTP-bd"/>
</dbReference>
<dbReference type="SUPFAM" id="SSF52540">
    <property type="entry name" value="P-loop containing nucleoside triphosphate hydrolases"/>
    <property type="match status" value="1"/>
</dbReference>
<dbReference type="PANTHER" id="PTHR42714:SF2">
    <property type="entry name" value="TRNA MODIFICATION GTPASE GTPBP3, MITOCHONDRIAL"/>
    <property type="match status" value="1"/>
</dbReference>
<reference evidence="2 3" key="1">
    <citation type="submission" date="2018-06" db="EMBL/GenBank/DDBJ databases">
        <authorList>
            <consortium name="Pathogen Informatics"/>
            <person name="Doyle S."/>
        </authorList>
    </citation>
    <scope>NUCLEOTIDE SEQUENCE [LARGE SCALE GENOMIC DNA]</scope>
    <source>
        <strain evidence="2 3">NCTC9426</strain>
    </source>
</reference>
<feature type="domain" description="G" evidence="1">
    <location>
        <begin position="42"/>
        <end position="165"/>
    </location>
</feature>
<dbReference type="Proteomes" id="UP000254133">
    <property type="component" value="Unassembled WGS sequence"/>
</dbReference>
<accession>A0A378PP69</accession>
<proteinExistence type="predicted"/>
<gene>
    <name evidence="2" type="ORF">NCTC9426_00392</name>
</gene>
<evidence type="ECO:0000259" key="1">
    <source>
        <dbReference type="Pfam" id="PF01926"/>
    </source>
</evidence>
<dbReference type="AlphaFoldDB" id="A0A378PP69"/>
<dbReference type="InterPro" id="IPR027417">
    <property type="entry name" value="P-loop_NTPase"/>
</dbReference>
<dbReference type="RefSeq" id="WP_115368717.1">
    <property type="nucleotide sequence ID" value="NZ_UGPZ01000002.1"/>
</dbReference>
<dbReference type="GO" id="GO:0030488">
    <property type="term" value="P:tRNA methylation"/>
    <property type="evidence" value="ECO:0007669"/>
    <property type="project" value="TreeGrafter"/>
</dbReference>